<name>A0AAE4CFM9_9ACTN</name>
<protein>
    <submittedName>
        <fullName evidence="1">Uncharacterized protein</fullName>
    </submittedName>
</protein>
<gene>
    <name evidence="1" type="ORF">J2S41_006588</name>
</gene>
<dbReference type="EMBL" id="JAVDYB010000001">
    <property type="protein sequence ID" value="MDR7279810.1"/>
    <property type="molecule type" value="Genomic_DNA"/>
</dbReference>
<sequence length="68" mass="7786">MRVTESVFEPGDLGLEIDVYSRDSDEPHHEVIISRRNLARMSRLTLSLMVRAVMDEAVPVRHFFDTAA</sequence>
<evidence type="ECO:0000313" key="2">
    <source>
        <dbReference type="Proteomes" id="UP001183643"/>
    </source>
</evidence>
<keyword evidence="2" id="KW-1185">Reference proteome</keyword>
<organism evidence="1 2">
    <name type="scientific">Catenuloplanes atrovinosus</name>
    <dbReference type="NCBI Taxonomy" id="137266"/>
    <lineage>
        <taxon>Bacteria</taxon>
        <taxon>Bacillati</taxon>
        <taxon>Actinomycetota</taxon>
        <taxon>Actinomycetes</taxon>
        <taxon>Micromonosporales</taxon>
        <taxon>Micromonosporaceae</taxon>
        <taxon>Catenuloplanes</taxon>
    </lineage>
</organism>
<accession>A0AAE4CFM9</accession>
<reference evidence="1" key="1">
    <citation type="submission" date="2023-07" db="EMBL/GenBank/DDBJ databases">
        <title>Sequencing the genomes of 1000 actinobacteria strains.</title>
        <authorList>
            <person name="Klenk H.-P."/>
        </authorList>
    </citation>
    <scope>NUCLEOTIDE SEQUENCE</scope>
    <source>
        <strain evidence="1">DSM 44707</strain>
    </source>
</reference>
<dbReference type="AlphaFoldDB" id="A0AAE4CFM9"/>
<dbReference type="Proteomes" id="UP001183643">
    <property type="component" value="Unassembled WGS sequence"/>
</dbReference>
<evidence type="ECO:0000313" key="1">
    <source>
        <dbReference type="EMBL" id="MDR7279810.1"/>
    </source>
</evidence>
<comment type="caution">
    <text evidence="1">The sequence shown here is derived from an EMBL/GenBank/DDBJ whole genome shotgun (WGS) entry which is preliminary data.</text>
</comment>
<proteinExistence type="predicted"/>
<dbReference type="RefSeq" id="WP_310373830.1">
    <property type="nucleotide sequence ID" value="NZ_JAVDYB010000001.1"/>
</dbReference>